<dbReference type="InParanoid" id="A0A0D0DZ83"/>
<dbReference type="InterPro" id="IPR041078">
    <property type="entry name" value="Plavaka"/>
</dbReference>
<accession>A0A0D0DZ83</accession>
<evidence type="ECO:0000313" key="3">
    <source>
        <dbReference type="Proteomes" id="UP000054538"/>
    </source>
</evidence>
<dbReference type="OrthoDB" id="3199698at2759"/>
<dbReference type="Proteomes" id="UP000054538">
    <property type="component" value="Unassembled WGS sequence"/>
</dbReference>
<reference evidence="2 3" key="1">
    <citation type="submission" date="2014-04" db="EMBL/GenBank/DDBJ databases">
        <authorList>
            <consortium name="DOE Joint Genome Institute"/>
            <person name="Kuo A."/>
            <person name="Kohler A."/>
            <person name="Jargeat P."/>
            <person name="Nagy L.G."/>
            <person name="Floudas D."/>
            <person name="Copeland A."/>
            <person name="Barry K.W."/>
            <person name="Cichocki N."/>
            <person name="Veneault-Fourrey C."/>
            <person name="LaButti K."/>
            <person name="Lindquist E.A."/>
            <person name="Lipzen A."/>
            <person name="Lundell T."/>
            <person name="Morin E."/>
            <person name="Murat C."/>
            <person name="Sun H."/>
            <person name="Tunlid A."/>
            <person name="Henrissat B."/>
            <person name="Grigoriev I.V."/>
            <person name="Hibbett D.S."/>
            <person name="Martin F."/>
            <person name="Nordberg H.P."/>
            <person name="Cantor M.N."/>
            <person name="Hua S.X."/>
        </authorList>
    </citation>
    <scope>NUCLEOTIDE SEQUENCE [LARGE SCALE GENOMIC DNA]</scope>
    <source>
        <strain evidence="2 3">Ve08.2h10</strain>
    </source>
</reference>
<dbReference type="Pfam" id="PF18759">
    <property type="entry name" value="Plavaka"/>
    <property type="match status" value="1"/>
</dbReference>
<keyword evidence="3" id="KW-1185">Reference proteome</keyword>
<proteinExistence type="predicted"/>
<dbReference type="EMBL" id="KN825023">
    <property type="protein sequence ID" value="KIK95756.1"/>
    <property type="molecule type" value="Genomic_DNA"/>
</dbReference>
<feature type="region of interest" description="Disordered" evidence="1">
    <location>
        <begin position="46"/>
        <end position="65"/>
    </location>
</feature>
<reference evidence="3" key="2">
    <citation type="submission" date="2015-01" db="EMBL/GenBank/DDBJ databases">
        <title>Evolutionary Origins and Diversification of the Mycorrhizal Mutualists.</title>
        <authorList>
            <consortium name="DOE Joint Genome Institute"/>
            <consortium name="Mycorrhizal Genomics Consortium"/>
            <person name="Kohler A."/>
            <person name="Kuo A."/>
            <person name="Nagy L.G."/>
            <person name="Floudas D."/>
            <person name="Copeland A."/>
            <person name="Barry K.W."/>
            <person name="Cichocki N."/>
            <person name="Veneault-Fourrey C."/>
            <person name="LaButti K."/>
            <person name="Lindquist E.A."/>
            <person name="Lipzen A."/>
            <person name="Lundell T."/>
            <person name="Morin E."/>
            <person name="Murat C."/>
            <person name="Riley R."/>
            <person name="Ohm R."/>
            <person name="Sun H."/>
            <person name="Tunlid A."/>
            <person name="Henrissat B."/>
            <person name="Grigoriev I.V."/>
            <person name="Hibbett D.S."/>
            <person name="Martin F."/>
        </authorList>
    </citation>
    <scope>NUCLEOTIDE SEQUENCE [LARGE SCALE GENOMIC DNA]</scope>
    <source>
        <strain evidence="3">Ve08.2h10</strain>
    </source>
</reference>
<sequence length="184" mass="20832">MSMGVDQDPGADEYTQARADFTDSSKRLYCTYHQFLNGRPCSADGEFLPAGAPPPPPKEKAPDDWTPYRNRVEFELAELLFTRIQMSNSHMDALLNLWAATLAKHGDRPPFASHNDLHGVIDSTPLGGVKWQGFAVKYKGEQPETDVPSWMDGQYEVWFRDAREVVHNMLSRPDFASEMDHTPF</sequence>
<dbReference type="HOGENOM" id="CLU_006344_7_3_1"/>
<evidence type="ECO:0000256" key="1">
    <source>
        <dbReference type="SAM" id="MobiDB-lite"/>
    </source>
</evidence>
<dbReference type="AlphaFoldDB" id="A0A0D0DZ83"/>
<gene>
    <name evidence="2" type="ORF">PAXRUDRAFT_25378</name>
</gene>
<name>A0A0D0DZ83_9AGAM</name>
<protein>
    <submittedName>
        <fullName evidence="2">Uncharacterized protein</fullName>
    </submittedName>
</protein>
<evidence type="ECO:0000313" key="2">
    <source>
        <dbReference type="EMBL" id="KIK95756.1"/>
    </source>
</evidence>
<organism evidence="2 3">
    <name type="scientific">Paxillus rubicundulus Ve08.2h10</name>
    <dbReference type="NCBI Taxonomy" id="930991"/>
    <lineage>
        <taxon>Eukaryota</taxon>
        <taxon>Fungi</taxon>
        <taxon>Dikarya</taxon>
        <taxon>Basidiomycota</taxon>
        <taxon>Agaricomycotina</taxon>
        <taxon>Agaricomycetes</taxon>
        <taxon>Agaricomycetidae</taxon>
        <taxon>Boletales</taxon>
        <taxon>Paxilineae</taxon>
        <taxon>Paxillaceae</taxon>
        <taxon>Paxillus</taxon>
    </lineage>
</organism>